<protein>
    <submittedName>
        <fullName evidence="5">D-isomer specific 2-hydroxyacid dehydrogenase, NAD binding domain containing protein</fullName>
    </submittedName>
</protein>
<sequence>MSSSSSSSSCFSSPKPKTLTLFTSIASIAPALRETQQQQQQQQQQQHDNGQTNQISGKTFELEEIVDPSALSGYGGTVVFDPSNLSEESKRKLRRAEILITEPHVLAKLLLQSSSSSESLLKNLKWCQSTYAGVDPLFVVKETLQSMQQWPPAFVLTRFAGVFGPSMAEYTLGRIIAHERHFAASHNDQLQRQWAASKQILQYRYLSELTLTVLGATGDIGRCICHSAKAMGMTVVAYTRSDTQEGICDLYTSNLTVALQQADYIVSVLPSTHETRGLLSLETIQVANRSNGGKSPVLINVGRGDLISTDTVMQALQQQHLSGAILDVLEQEPLPVDSPLWTHPNVTISPHVSALTRGKDVPKLILEQYQRYLQDQDQDDKSSLRYIVDWNKGY</sequence>
<reference evidence="5" key="1">
    <citation type="journal article" date="2021" name="Sci. Rep.">
        <title>Diploid genomic architecture of Nitzschia inconspicua, an elite biomass production diatom.</title>
        <authorList>
            <person name="Oliver A."/>
            <person name="Podell S."/>
            <person name="Pinowska A."/>
            <person name="Traller J.C."/>
            <person name="Smith S.R."/>
            <person name="McClure R."/>
            <person name="Beliaev A."/>
            <person name="Bohutskyi P."/>
            <person name="Hill E.A."/>
            <person name="Rabines A."/>
            <person name="Zheng H."/>
            <person name="Allen L.Z."/>
            <person name="Kuo A."/>
            <person name="Grigoriev I.V."/>
            <person name="Allen A.E."/>
            <person name="Hazlebeck D."/>
            <person name="Allen E.E."/>
        </authorList>
    </citation>
    <scope>NUCLEOTIDE SEQUENCE</scope>
    <source>
        <strain evidence="5">Hildebrandi</strain>
    </source>
</reference>
<evidence type="ECO:0000256" key="1">
    <source>
        <dbReference type="ARBA" id="ARBA00023002"/>
    </source>
</evidence>
<dbReference type="GO" id="GO:0051287">
    <property type="term" value="F:NAD binding"/>
    <property type="evidence" value="ECO:0007669"/>
    <property type="project" value="InterPro"/>
</dbReference>
<evidence type="ECO:0000256" key="2">
    <source>
        <dbReference type="ARBA" id="ARBA00023027"/>
    </source>
</evidence>
<comment type="caution">
    <text evidence="5">The sequence shown here is derived from an EMBL/GenBank/DDBJ whole genome shotgun (WGS) entry which is preliminary data.</text>
</comment>
<organism evidence="5 6">
    <name type="scientific">Nitzschia inconspicua</name>
    <dbReference type="NCBI Taxonomy" id="303405"/>
    <lineage>
        <taxon>Eukaryota</taxon>
        <taxon>Sar</taxon>
        <taxon>Stramenopiles</taxon>
        <taxon>Ochrophyta</taxon>
        <taxon>Bacillariophyta</taxon>
        <taxon>Bacillariophyceae</taxon>
        <taxon>Bacillariophycidae</taxon>
        <taxon>Bacillariales</taxon>
        <taxon>Bacillariaceae</taxon>
        <taxon>Nitzschia</taxon>
    </lineage>
</organism>
<dbReference type="EMBL" id="JAGRRH010000024">
    <property type="protein sequence ID" value="KAG7342625.1"/>
    <property type="molecule type" value="Genomic_DNA"/>
</dbReference>
<dbReference type="CDD" id="cd05300">
    <property type="entry name" value="2-Hacid_dh_1"/>
    <property type="match status" value="1"/>
</dbReference>
<dbReference type="Pfam" id="PF02826">
    <property type="entry name" value="2-Hacid_dh_C"/>
    <property type="match status" value="1"/>
</dbReference>
<keyword evidence="1" id="KW-0560">Oxidoreductase</keyword>
<dbReference type="GO" id="GO:0016491">
    <property type="term" value="F:oxidoreductase activity"/>
    <property type="evidence" value="ECO:0007669"/>
    <property type="project" value="UniProtKB-KW"/>
</dbReference>
<dbReference type="OrthoDB" id="298012at2759"/>
<evidence type="ECO:0000313" key="5">
    <source>
        <dbReference type="EMBL" id="KAG7342625.1"/>
    </source>
</evidence>
<feature type="domain" description="D-isomer specific 2-hydroxyacid dehydrogenase NAD-binding" evidence="4">
    <location>
        <begin position="173"/>
        <end position="353"/>
    </location>
</feature>
<proteinExistence type="predicted"/>
<dbReference type="PANTHER" id="PTHR43333:SF1">
    <property type="entry name" value="D-ISOMER SPECIFIC 2-HYDROXYACID DEHYDROGENASE NAD-BINDING DOMAIN-CONTAINING PROTEIN"/>
    <property type="match status" value="1"/>
</dbReference>
<dbReference type="Proteomes" id="UP000693970">
    <property type="component" value="Unassembled WGS sequence"/>
</dbReference>
<evidence type="ECO:0000313" key="6">
    <source>
        <dbReference type="Proteomes" id="UP000693970"/>
    </source>
</evidence>
<keyword evidence="2" id="KW-0520">NAD</keyword>
<dbReference type="AlphaFoldDB" id="A0A9K3PD81"/>
<dbReference type="PANTHER" id="PTHR43333">
    <property type="entry name" value="2-HACID_DH_C DOMAIN-CONTAINING PROTEIN"/>
    <property type="match status" value="1"/>
</dbReference>
<keyword evidence="6" id="KW-1185">Reference proteome</keyword>
<name>A0A9K3PD81_9STRA</name>
<evidence type="ECO:0000256" key="3">
    <source>
        <dbReference type="SAM" id="MobiDB-lite"/>
    </source>
</evidence>
<feature type="compositionally biased region" description="Low complexity" evidence="3">
    <location>
        <begin position="36"/>
        <end position="46"/>
    </location>
</feature>
<feature type="region of interest" description="Disordered" evidence="3">
    <location>
        <begin position="33"/>
        <end position="53"/>
    </location>
</feature>
<accession>A0A9K3PD81</accession>
<gene>
    <name evidence="5" type="ORF">IV203_020569</name>
</gene>
<reference evidence="5" key="2">
    <citation type="submission" date="2021-04" db="EMBL/GenBank/DDBJ databases">
        <authorList>
            <person name="Podell S."/>
        </authorList>
    </citation>
    <scope>NUCLEOTIDE SEQUENCE</scope>
    <source>
        <strain evidence="5">Hildebrandi</strain>
    </source>
</reference>
<evidence type="ECO:0000259" key="4">
    <source>
        <dbReference type="Pfam" id="PF02826"/>
    </source>
</evidence>
<dbReference type="InterPro" id="IPR006140">
    <property type="entry name" value="D-isomer_DH_NAD-bd"/>
</dbReference>